<keyword evidence="1" id="KW-1133">Transmembrane helix</keyword>
<gene>
    <name evidence="2" type="ORF">HIM_04232</name>
</gene>
<keyword evidence="3" id="KW-1185">Reference proteome</keyword>
<evidence type="ECO:0000313" key="2">
    <source>
        <dbReference type="EMBL" id="KJZ76503.1"/>
    </source>
</evidence>
<dbReference type="Proteomes" id="UP000054481">
    <property type="component" value="Unassembled WGS sequence"/>
</dbReference>
<feature type="transmembrane region" description="Helical" evidence="1">
    <location>
        <begin position="70"/>
        <end position="91"/>
    </location>
</feature>
<keyword evidence="1" id="KW-0812">Transmembrane</keyword>
<dbReference type="EMBL" id="KQ030511">
    <property type="protein sequence ID" value="KJZ76503.1"/>
    <property type="molecule type" value="Genomic_DNA"/>
</dbReference>
<evidence type="ECO:0000256" key="1">
    <source>
        <dbReference type="SAM" id="Phobius"/>
    </source>
</evidence>
<organism evidence="2 3">
    <name type="scientific">Hirsutella minnesotensis 3608</name>
    <dbReference type="NCBI Taxonomy" id="1043627"/>
    <lineage>
        <taxon>Eukaryota</taxon>
        <taxon>Fungi</taxon>
        <taxon>Dikarya</taxon>
        <taxon>Ascomycota</taxon>
        <taxon>Pezizomycotina</taxon>
        <taxon>Sordariomycetes</taxon>
        <taxon>Hypocreomycetidae</taxon>
        <taxon>Hypocreales</taxon>
        <taxon>Ophiocordycipitaceae</taxon>
        <taxon>Hirsutella</taxon>
    </lineage>
</organism>
<evidence type="ECO:0008006" key="4">
    <source>
        <dbReference type="Google" id="ProtNLM"/>
    </source>
</evidence>
<proteinExistence type="predicted"/>
<accession>A0A0F7ZVF1</accession>
<evidence type="ECO:0000313" key="3">
    <source>
        <dbReference type="Proteomes" id="UP000054481"/>
    </source>
</evidence>
<reference evidence="2 3" key="1">
    <citation type="journal article" date="2014" name="Genome Biol. Evol.">
        <title>Comparative genomics and transcriptomics analyses reveal divergent lifestyle features of nematode endoparasitic fungus Hirsutella minnesotensis.</title>
        <authorList>
            <person name="Lai Y."/>
            <person name="Liu K."/>
            <person name="Zhang X."/>
            <person name="Zhang X."/>
            <person name="Li K."/>
            <person name="Wang N."/>
            <person name="Shu C."/>
            <person name="Wu Y."/>
            <person name="Wang C."/>
            <person name="Bushley K.E."/>
            <person name="Xiang M."/>
            <person name="Liu X."/>
        </authorList>
    </citation>
    <scope>NUCLEOTIDE SEQUENCE [LARGE SCALE GENOMIC DNA]</scope>
    <source>
        <strain evidence="2 3">3608</strain>
    </source>
</reference>
<protein>
    <recommendedName>
        <fullName evidence="4">Mid2 domain-containing protein</fullName>
    </recommendedName>
</protein>
<dbReference type="OrthoDB" id="4926283at2759"/>
<dbReference type="AlphaFoldDB" id="A0A0F7ZVF1"/>
<keyword evidence="1" id="KW-0472">Membrane</keyword>
<sequence>MIPNALETQPLITLLSRQEPKQHAITQTLTRPETTLTTVVVLGSATASFPTETPSNTNQVPGSGSGLSSLQLGAILGSVAALVVILIAAGICHAQRRPNRPVVEYDYYSSYGTSSFSDDLPNHKQPKKPRYPPRMAEVIPGGAPFPTYRAVPIKNPRQTQKLKRTYV</sequence>
<name>A0A0F7ZVF1_9HYPO</name>